<proteinExistence type="predicted"/>
<evidence type="ECO:0000313" key="2">
    <source>
        <dbReference type="Proteomes" id="UP000029493"/>
    </source>
</evidence>
<gene>
    <name evidence="1" type="ORF">LK03_16740</name>
</gene>
<sequence length="230" mass="26941">MILALDTLKRALQRKGLRGICVSAFRHFVYRQEQLLWLERDLVTPPPPHQLRPSPPLRMARISADNAPAFARHFGDRVETMRELAQEGHIGLMWLDEDDDACAFVWASPGDYHDHHYYGCWFRVQPGEYFQFGGESIRRCWGTQISTDAQLTLWQEMAGRGYRKVVDVCESQNIPALRLHLRMGYREQGRIQHVHYLFGRWKLFHQSRYSGSRIEHLRNLSRPPQAATQD</sequence>
<dbReference type="Gene3D" id="3.40.630.30">
    <property type="match status" value="1"/>
</dbReference>
<evidence type="ECO:0008006" key="3">
    <source>
        <dbReference type="Google" id="ProtNLM"/>
    </source>
</evidence>
<dbReference type="SUPFAM" id="SSF55729">
    <property type="entry name" value="Acyl-CoA N-acyltransferases (Nat)"/>
    <property type="match status" value="1"/>
</dbReference>
<dbReference type="Proteomes" id="UP000029493">
    <property type="component" value="Chromosome"/>
</dbReference>
<dbReference type="STRING" id="157783.LK03_16740"/>
<dbReference type="OrthoDB" id="6975896at2"/>
<protein>
    <recommendedName>
        <fullName evidence="3">N-acetyltransferase domain-containing protein</fullName>
    </recommendedName>
</protein>
<dbReference type="RefSeq" id="WP_038413450.1">
    <property type="nucleotide sequence ID" value="NZ_CP009455.1"/>
</dbReference>
<name>A0A089WUC0_9PSED</name>
<keyword evidence="2" id="KW-1185">Reference proteome</keyword>
<evidence type="ECO:0000313" key="1">
    <source>
        <dbReference type="EMBL" id="AIR90814.1"/>
    </source>
</evidence>
<dbReference type="AlphaFoldDB" id="A0A089WUC0"/>
<accession>A0A089WUC0</accession>
<dbReference type="EMBL" id="CP009455">
    <property type="protein sequence ID" value="AIR90814.1"/>
    <property type="molecule type" value="Genomic_DNA"/>
</dbReference>
<organism evidence="1 2">
    <name type="scientific">Pseudomonas cremoricolorata</name>
    <dbReference type="NCBI Taxonomy" id="157783"/>
    <lineage>
        <taxon>Bacteria</taxon>
        <taxon>Pseudomonadati</taxon>
        <taxon>Pseudomonadota</taxon>
        <taxon>Gammaproteobacteria</taxon>
        <taxon>Pseudomonadales</taxon>
        <taxon>Pseudomonadaceae</taxon>
        <taxon>Pseudomonas</taxon>
    </lineage>
</organism>
<dbReference type="InterPro" id="IPR016181">
    <property type="entry name" value="Acyl_CoA_acyltransferase"/>
</dbReference>
<reference evidence="1 2" key="1">
    <citation type="submission" date="2014-09" db="EMBL/GenBank/DDBJ databases">
        <authorList>
            <person name="Chan K.-G."/>
        </authorList>
    </citation>
    <scope>NUCLEOTIDE SEQUENCE [LARGE SCALE GENOMIC DNA]</scope>
    <source>
        <strain evidence="1 2">ND07</strain>
    </source>
</reference>
<dbReference type="KEGG" id="psw:LK03_16740"/>